<dbReference type="EMBL" id="CAJVCH010110966">
    <property type="protein sequence ID" value="CAG7724555.1"/>
    <property type="molecule type" value="Genomic_DNA"/>
</dbReference>
<keyword evidence="2" id="KW-1185">Reference proteome</keyword>
<dbReference type="AlphaFoldDB" id="A0A8J2KCM0"/>
<evidence type="ECO:0000313" key="2">
    <source>
        <dbReference type="Proteomes" id="UP000708208"/>
    </source>
</evidence>
<evidence type="ECO:0000313" key="1">
    <source>
        <dbReference type="EMBL" id="CAG7724555.1"/>
    </source>
</evidence>
<proteinExistence type="predicted"/>
<accession>A0A8J2KCM0</accession>
<comment type="caution">
    <text evidence="1">The sequence shown here is derived from an EMBL/GenBank/DDBJ whole genome shotgun (WGS) entry which is preliminary data.</text>
</comment>
<protein>
    <submittedName>
        <fullName evidence="1">Uncharacterized protein</fullName>
    </submittedName>
</protein>
<name>A0A8J2KCM0_9HEXA</name>
<gene>
    <name evidence="1" type="ORF">AFUS01_LOCUS13568</name>
</gene>
<sequence length="27" mass="2923">YLSFGSCGAHCFHSARVGIDLRSRLVA</sequence>
<reference evidence="1" key="1">
    <citation type="submission" date="2021-06" db="EMBL/GenBank/DDBJ databases">
        <authorList>
            <person name="Hodson N. C."/>
            <person name="Mongue J. A."/>
            <person name="Jaron S. K."/>
        </authorList>
    </citation>
    <scope>NUCLEOTIDE SEQUENCE</scope>
</reference>
<organism evidence="1 2">
    <name type="scientific">Allacma fusca</name>
    <dbReference type="NCBI Taxonomy" id="39272"/>
    <lineage>
        <taxon>Eukaryota</taxon>
        <taxon>Metazoa</taxon>
        <taxon>Ecdysozoa</taxon>
        <taxon>Arthropoda</taxon>
        <taxon>Hexapoda</taxon>
        <taxon>Collembola</taxon>
        <taxon>Symphypleona</taxon>
        <taxon>Sminthuridae</taxon>
        <taxon>Allacma</taxon>
    </lineage>
</organism>
<dbReference type="Proteomes" id="UP000708208">
    <property type="component" value="Unassembled WGS sequence"/>
</dbReference>
<feature type="non-terminal residue" evidence="1">
    <location>
        <position position="1"/>
    </location>
</feature>